<evidence type="ECO:0000256" key="1">
    <source>
        <dbReference type="SAM" id="Phobius"/>
    </source>
</evidence>
<dbReference type="AlphaFoldDB" id="A0A9X3BTY2"/>
<evidence type="ECO:0000313" key="4">
    <source>
        <dbReference type="Proteomes" id="UP001055159"/>
    </source>
</evidence>
<reference evidence="2" key="2">
    <citation type="journal article" date="2022" name="BMC Genomics">
        <title>Comparative genome analysis of mycobacteria focusing on tRNA and non-coding RNA.</title>
        <authorList>
            <person name="Behra P.R.K."/>
            <person name="Pettersson B.M.F."/>
            <person name="Ramesh M."/>
            <person name="Das S."/>
            <person name="Dasgupta S."/>
            <person name="Kirsebom L.A."/>
        </authorList>
    </citation>
    <scope>NUCLEOTIDE SEQUENCE</scope>
    <source>
        <strain evidence="2">DSM 45406</strain>
    </source>
</reference>
<organism evidence="2 5">
    <name type="scientific">Mycolicibacterium rufum</name>
    <dbReference type="NCBI Taxonomy" id="318424"/>
    <lineage>
        <taxon>Bacteria</taxon>
        <taxon>Bacillati</taxon>
        <taxon>Actinomycetota</taxon>
        <taxon>Actinomycetes</taxon>
        <taxon>Mycobacteriales</taxon>
        <taxon>Mycobacteriaceae</taxon>
        <taxon>Mycolicibacterium</taxon>
    </lineage>
</organism>
<keyword evidence="1" id="KW-0472">Membrane</keyword>
<sequence length="76" mass="7559">MTTAQEFGDAVTRAPGTVSIAGVPWPTYKVVALMLGLIVFAVIALTTSTAATAVLSGATVAAIVWLTAAVLGAPKS</sequence>
<feature type="transmembrane region" description="Helical" evidence="1">
    <location>
        <begin position="27"/>
        <end position="46"/>
    </location>
</feature>
<evidence type="ECO:0000313" key="5">
    <source>
        <dbReference type="Proteomes" id="UP001140272"/>
    </source>
</evidence>
<dbReference type="EMBL" id="CP092427">
    <property type="protein sequence ID" value="ULP39171.1"/>
    <property type="molecule type" value="Genomic_DNA"/>
</dbReference>
<keyword evidence="4" id="KW-1185">Reference proteome</keyword>
<accession>A0A9X3BTY2</accession>
<gene>
    <name evidence="2" type="ORF">H7H73_29575</name>
    <name evidence="3" type="ORF">MJO55_12610</name>
</gene>
<proteinExistence type="predicted"/>
<reference evidence="2" key="1">
    <citation type="submission" date="2020-07" db="EMBL/GenBank/DDBJ databases">
        <authorList>
            <person name="Pettersson B.M.F."/>
            <person name="Behra P.R.K."/>
            <person name="Ramesh M."/>
            <person name="Das S."/>
            <person name="Dasgupta S."/>
            <person name="Kirsebom L.A."/>
        </authorList>
    </citation>
    <scope>NUCLEOTIDE SEQUENCE</scope>
    <source>
        <strain evidence="2">DSM 45406</strain>
    </source>
</reference>
<dbReference type="EMBL" id="JACKRN010000937">
    <property type="protein sequence ID" value="MCV7073826.1"/>
    <property type="molecule type" value="Genomic_DNA"/>
</dbReference>
<dbReference type="RefSeq" id="WP_043415057.1">
    <property type="nucleotide sequence ID" value="NZ_CP092427.2"/>
</dbReference>
<name>A0A9X3BTY2_9MYCO</name>
<feature type="transmembrane region" description="Helical" evidence="1">
    <location>
        <begin position="53"/>
        <end position="73"/>
    </location>
</feature>
<keyword evidence="1" id="KW-0812">Transmembrane</keyword>
<keyword evidence="1" id="KW-1133">Transmembrane helix</keyword>
<dbReference type="Proteomes" id="UP001055159">
    <property type="component" value="Chromosome"/>
</dbReference>
<evidence type="ECO:0000313" key="2">
    <source>
        <dbReference type="EMBL" id="MCV7073826.1"/>
    </source>
</evidence>
<evidence type="ECO:0000313" key="3">
    <source>
        <dbReference type="EMBL" id="ULP39171.1"/>
    </source>
</evidence>
<reference evidence="3" key="3">
    <citation type="submission" date="2022-08" db="EMBL/GenBank/DDBJ databases">
        <title>Whole genome sequencing of non-tuberculosis mycobacteria type-strains.</title>
        <authorList>
            <person name="Igarashi Y."/>
            <person name="Osugi A."/>
            <person name="Mitarai S."/>
        </authorList>
    </citation>
    <scope>NUCLEOTIDE SEQUENCE</scope>
    <source>
        <strain evidence="3">JCM 16372</strain>
    </source>
</reference>
<protein>
    <submittedName>
        <fullName evidence="2">Uncharacterized protein</fullName>
    </submittedName>
</protein>
<dbReference type="Proteomes" id="UP001140272">
    <property type="component" value="Unassembled WGS sequence"/>
</dbReference>